<sequence length="434" mass="43733">MAGVARAAAAGAVLALALTACSGGADDTGGSDEPVAAPTPDAVDVTTPGAPSGPTDDSDVTGATAPGGATTEDPTTEDAPAAAPDGLDVEVVLDGLALPWDVQLLPDGTALVTERAGRLLAVDDPPGSAGAREVSIDLSELFVGSEAGLMGLAVSPQFEQDRTIFLCHAAQPTGGRPDVRVTRWTLDADVTAATQDAVVVDGIPLTSGRHSGCRLLVLPDGTLLVGTGDAADERNPQALDSLGGKVLAVTPDGDPADADGHVEGADPRILTYGHRNVQGLALQPGTDPARVWSVEHGPDVDDEVNVLVPGGNYGWDPGPGYDESVPMTDTGAFPDAVGAAWSSGAPTHATSGAVFLEGEQWGAWDGALAVAELKGSGVTIFDVDGQEVLGTVRPPELDGTYGRLRSLTLDDDGALWVTSSDGQGDVLLRVTPGG</sequence>
<reference evidence="5" key="1">
    <citation type="journal article" date="2019" name="Int. J. Syst. Evol. Microbiol.">
        <title>The Global Catalogue of Microorganisms (GCM) 10K type strain sequencing project: providing services to taxonomists for standard genome sequencing and annotation.</title>
        <authorList>
            <consortium name="The Broad Institute Genomics Platform"/>
            <consortium name="The Broad Institute Genome Sequencing Center for Infectious Disease"/>
            <person name="Wu L."/>
            <person name="Ma J."/>
        </authorList>
    </citation>
    <scope>NUCLEOTIDE SEQUENCE [LARGE SCALE GENOMIC DNA]</scope>
    <source>
        <strain evidence="5">CGMCC 1.5362</strain>
    </source>
</reference>
<protein>
    <submittedName>
        <fullName evidence="4">Glucose dehydrogenase</fullName>
    </submittedName>
</protein>
<dbReference type="Proteomes" id="UP000662111">
    <property type="component" value="Unassembled WGS sequence"/>
</dbReference>
<dbReference type="Gene3D" id="2.120.10.30">
    <property type="entry name" value="TolB, C-terminal domain"/>
    <property type="match status" value="1"/>
</dbReference>
<evidence type="ECO:0000259" key="3">
    <source>
        <dbReference type="Pfam" id="PF07995"/>
    </source>
</evidence>
<evidence type="ECO:0000313" key="4">
    <source>
        <dbReference type="EMBL" id="GGK56956.1"/>
    </source>
</evidence>
<feature type="region of interest" description="Disordered" evidence="1">
    <location>
        <begin position="22"/>
        <end position="82"/>
    </location>
</feature>
<dbReference type="EMBL" id="BMLB01000001">
    <property type="protein sequence ID" value="GGK56956.1"/>
    <property type="molecule type" value="Genomic_DNA"/>
</dbReference>
<feature type="compositionally biased region" description="Low complexity" evidence="1">
    <location>
        <begin position="61"/>
        <end position="82"/>
    </location>
</feature>
<dbReference type="Pfam" id="PF07995">
    <property type="entry name" value="GSDH"/>
    <property type="match status" value="1"/>
</dbReference>
<gene>
    <name evidence="4" type="primary">gcd</name>
    <name evidence="4" type="ORF">GCM10011509_01680</name>
</gene>
<feature type="chain" id="PRO_5047520880" evidence="2">
    <location>
        <begin position="26"/>
        <end position="434"/>
    </location>
</feature>
<proteinExistence type="predicted"/>
<evidence type="ECO:0000256" key="1">
    <source>
        <dbReference type="SAM" id="MobiDB-lite"/>
    </source>
</evidence>
<accession>A0ABQ2F665</accession>
<dbReference type="PROSITE" id="PS51257">
    <property type="entry name" value="PROKAR_LIPOPROTEIN"/>
    <property type="match status" value="1"/>
</dbReference>
<feature type="domain" description="Glucose/Sorbosone dehydrogenase" evidence="3">
    <location>
        <begin position="97"/>
        <end position="427"/>
    </location>
</feature>
<dbReference type="InterPro" id="IPR011041">
    <property type="entry name" value="Quinoprot_gluc/sorb_DH_b-prop"/>
</dbReference>
<dbReference type="InterPro" id="IPR012938">
    <property type="entry name" value="Glc/Sorbosone_DH"/>
</dbReference>
<keyword evidence="5" id="KW-1185">Reference proteome</keyword>
<feature type="signal peptide" evidence="2">
    <location>
        <begin position="1"/>
        <end position="25"/>
    </location>
</feature>
<dbReference type="InterPro" id="IPR011042">
    <property type="entry name" value="6-blade_b-propeller_TolB-like"/>
</dbReference>
<organism evidence="4 5">
    <name type="scientific">Ornithinimicrobium pekingense</name>
    <dbReference type="NCBI Taxonomy" id="384677"/>
    <lineage>
        <taxon>Bacteria</taxon>
        <taxon>Bacillati</taxon>
        <taxon>Actinomycetota</taxon>
        <taxon>Actinomycetes</taxon>
        <taxon>Micrococcales</taxon>
        <taxon>Ornithinimicrobiaceae</taxon>
        <taxon>Ornithinimicrobium</taxon>
    </lineage>
</organism>
<dbReference type="SUPFAM" id="SSF50952">
    <property type="entry name" value="Soluble quinoprotein glucose dehydrogenase"/>
    <property type="match status" value="1"/>
</dbReference>
<evidence type="ECO:0000313" key="5">
    <source>
        <dbReference type="Proteomes" id="UP000662111"/>
    </source>
</evidence>
<dbReference type="PANTHER" id="PTHR19328">
    <property type="entry name" value="HEDGEHOG-INTERACTING PROTEIN"/>
    <property type="match status" value="1"/>
</dbReference>
<name>A0ABQ2F665_9MICO</name>
<dbReference type="RefSeq" id="WP_022921056.1">
    <property type="nucleotide sequence ID" value="NZ_BMLB01000001.1"/>
</dbReference>
<comment type="caution">
    <text evidence="4">The sequence shown here is derived from an EMBL/GenBank/DDBJ whole genome shotgun (WGS) entry which is preliminary data.</text>
</comment>
<keyword evidence="2" id="KW-0732">Signal</keyword>
<evidence type="ECO:0000256" key="2">
    <source>
        <dbReference type="SAM" id="SignalP"/>
    </source>
</evidence>
<dbReference type="PANTHER" id="PTHR19328:SF13">
    <property type="entry name" value="HIPL1 PROTEIN"/>
    <property type="match status" value="1"/>
</dbReference>